<dbReference type="Pfam" id="PF01047">
    <property type="entry name" value="MarR"/>
    <property type="match status" value="1"/>
</dbReference>
<dbReference type="RefSeq" id="WP_003552594.1">
    <property type="nucleotide sequence ID" value="NZ_CABKOL010000106.1"/>
</dbReference>
<dbReference type="SUPFAM" id="SSF46785">
    <property type="entry name" value="Winged helix' DNA-binding domain"/>
    <property type="match status" value="1"/>
</dbReference>
<dbReference type="SMART" id="SM00347">
    <property type="entry name" value="HTH_MARR"/>
    <property type="match status" value="1"/>
</dbReference>
<dbReference type="PROSITE" id="PS50995">
    <property type="entry name" value="HTH_MARR_2"/>
    <property type="match status" value="1"/>
</dbReference>
<dbReference type="EMBL" id="CP047121">
    <property type="protein sequence ID" value="QHB51470.1"/>
    <property type="molecule type" value="Genomic_DNA"/>
</dbReference>
<dbReference type="PANTHER" id="PTHR42756">
    <property type="entry name" value="TRANSCRIPTIONAL REGULATOR, MARR"/>
    <property type="match status" value="1"/>
</dbReference>
<keyword evidence="3" id="KW-0804">Transcription</keyword>
<evidence type="ECO:0000256" key="1">
    <source>
        <dbReference type="ARBA" id="ARBA00023015"/>
    </source>
</evidence>
<dbReference type="AlphaFoldDB" id="A0A6P1E5T3"/>
<dbReference type="PANTHER" id="PTHR42756:SF1">
    <property type="entry name" value="TRANSCRIPTIONAL REPRESSOR OF EMRAB OPERON"/>
    <property type="match status" value="1"/>
</dbReference>
<organism evidence="5 6">
    <name type="scientific">Lentilactobacillus hilgardii</name>
    <name type="common">Lactobacillus hilgardii</name>
    <dbReference type="NCBI Taxonomy" id="1588"/>
    <lineage>
        <taxon>Bacteria</taxon>
        <taxon>Bacillati</taxon>
        <taxon>Bacillota</taxon>
        <taxon>Bacilli</taxon>
        <taxon>Lactobacillales</taxon>
        <taxon>Lactobacillaceae</taxon>
        <taxon>Lentilactobacillus</taxon>
    </lineage>
</organism>
<dbReference type="InterPro" id="IPR036390">
    <property type="entry name" value="WH_DNA-bd_sf"/>
</dbReference>
<evidence type="ECO:0000313" key="6">
    <source>
        <dbReference type="Proteomes" id="UP000465035"/>
    </source>
</evidence>
<dbReference type="GO" id="GO:0003677">
    <property type="term" value="F:DNA binding"/>
    <property type="evidence" value="ECO:0007669"/>
    <property type="project" value="UniProtKB-KW"/>
</dbReference>
<reference evidence="5 6" key="1">
    <citation type="submission" date="2019-12" db="EMBL/GenBank/DDBJ databases">
        <title>Lactobacillus hilgardii FLUB.</title>
        <authorList>
            <person name="Gustaw K."/>
        </authorList>
    </citation>
    <scope>NUCLEOTIDE SEQUENCE [LARGE SCALE GENOMIC DNA]</scope>
    <source>
        <strain evidence="5 6">FLUB</strain>
    </source>
</reference>
<sequence length="151" mass="17041">MAFNEDQDFIQQLAQLNHEMTDYLNHHISYPNINANNYFYLLKLLNNPNIIQNDFSSLVKLNQSTITRSVNALEKNGYLMKHAATDKRSHTLQLTESGTTAAKDISALIDDLNNNILACDPKIDVATLIQRMRQLNSPSPTSHNRLNGESA</sequence>
<dbReference type="InterPro" id="IPR000835">
    <property type="entry name" value="HTH_MarR-typ"/>
</dbReference>
<evidence type="ECO:0000256" key="3">
    <source>
        <dbReference type="ARBA" id="ARBA00023163"/>
    </source>
</evidence>
<dbReference type="GeneID" id="69057554"/>
<evidence type="ECO:0000259" key="4">
    <source>
        <dbReference type="PROSITE" id="PS50995"/>
    </source>
</evidence>
<feature type="domain" description="HTH marR-type" evidence="4">
    <location>
        <begin position="6"/>
        <end position="137"/>
    </location>
</feature>
<dbReference type="Gene3D" id="1.10.10.10">
    <property type="entry name" value="Winged helix-like DNA-binding domain superfamily/Winged helix DNA-binding domain"/>
    <property type="match status" value="1"/>
</dbReference>
<dbReference type="SMR" id="A0A6P1E5T3"/>
<evidence type="ECO:0000256" key="2">
    <source>
        <dbReference type="ARBA" id="ARBA00023125"/>
    </source>
</evidence>
<dbReference type="Proteomes" id="UP000465035">
    <property type="component" value="Chromosome"/>
</dbReference>
<gene>
    <name evidence="5" type="ORF">GQR93_04195</name>
</gene>
<evidence type="ECO:0000313" key="5">
    <source>
        <dbReference type="EMBL" id="QHB51470.1"/>
    </source>
</evidence>
<name>A0A6P1E5T3_LENHI</name>
<protein>
    <submittedName>
        <fullName evidence="5">MarR family transcriptional regulator</fullName>
    </submittedName>
</protein>
<keyword evidence="2" id="KW-0238">DNA-binding</keyword>
<keyword evidence="1" id="KW-0805">Transcription regulation</keyword>
<proteinExistence type="predicted"/>
<dbReference type="InterPro" id="IPR036388">
    <property type="entry name" value="WH-like_DNA-bd_sf"/>
</dbReference>
<accession>A0A6P1E5T3</accession>
<dbReference type="GO" id="GO:0003700">
    <property type="term" value="F:DNA-binding transcription factor activity"/>
    <property type="evidence" value="ECO:0007669"/>
    <property type="project" value="InterPro"/>
</dbReference>